<sequence>DELGTGERCVELMREYCHLTRTIKDCIAFEYDISVREE</sequence>
<gene>
    <name evidence="1" type="ORF">S01H4_27875</name>
</gene>
<feature type="non-terminal residue" evidence="1">
    <location>
        <position position="1"/>
    </location>
</feature>
<accession>X1BGI2</accession>
<organism evidence="1">
    <name type="scientific">marine sediment metagenome</name>
    <dbReference type="NCBI Taxonomy" id="412755"/>
    <lineage>
        <taxon>unclassified sequences</taxon>
        <taxon>metagenomes</taxon>
        <taxon>ecological metagenomes</taxon>
    </lineage>
</organism>
<protein>
    <submittedName>
        <fullName evidence="1">Uncharacterized protein</fullName>
    </submittedName>
</protein>
<reference evidence="1" key="1">
    <citation type="journal article" date="2014" name="Front. Microbiol.">
        <title>High frequency of phylogenetically diverse reductive dehalogenase-homologous genes in deep subseafloor sedimentary metagenomes.</title>
        <authorList>
            <person name="Kawai M."/>
            <person name="Futagami T."/>
            <person name="Toyoda A."/>
            <person name="Takaki Y."/>
            <person name="Nishi S."/>
            <person name="Hori S."/>
            <person name="Arai W."/>
            <person name="Tsubouchi T."/>
            <person name="Morono Y."/>
            <person name="Uchiyama I."/>
            <person name="Ito T."/>
            <person name="Fujiyama A."/>
            <person name="Inagaki F."/>
            <person name="Takami H."/>
        </authorList>
    </citation>
    <scope>NUCLEOTIDE SEQUENCE</scope>
    <source>
        <strain evidence="1">Expedition CK06-06</strain>
    </source>
</reference>
<comment type="caution">
    <text evidence="1">The sequence shown here is derived from an EMBL/GenBank/DDBJ whole genome shotgun (WGS) entry which is preliminary data.</text>
</comment>
<dbReference type="AlphaFoldDB" id="X1BGI2"/>
<evidence type="ECO:0000313" key="1">
    <source>
        <dbReference type="EMBL" id="GAG80312.1"/>
    </source>
</evidence>
<name>X1BGI2_9ZZZZ</name>
<dbReference type="EMBL" id="BART01013718">
    <property type="protein sequence ID" value="GAG80312.1"/>
    <property type="molecule type" value="Genomic_DNA"/>
</dbReference>
<proteinExistence type="predicted"/>